<dbReference type="GO" id="GO:2001070">
    <property type="term" value="F:starch binding"/>
    <property type="evidence" value="ECO:0007669"/>
    <property type="project" value="InterPro"/>
</dbReference>
<dbReference type="GeneID" id="59347447"/>
<evidence type="ECO:0000256" key="3">
    <source>
        <dbReference type="ARBA" id="ARBA00012593"/>
    </source>
</evidence>
<gene>
    <name evidence="13" type="ORF">MIND_00826100</name>
</gene>
<dbReference type="InterPro" id="IPR011613">
    <property type="entry name" value="GH15-like"/>
</dbReference>
<keyword evidence="9" id="KW-0624">Polysaccharide degradation</keyword>
<dbReference type="RefSeq" id="XP_037218173.1">
    <property type="nucleotide sequence ID" value="XM_037364931.1"/>
</dbReference>
<evidence type="ECO:0000256" key="8">
    <source>
        <dbReference type="ARBA" id="ARBA00023295"/>
    </source>
</evidence>
<dbReference type="SMART" id="SM01065">
    <property type="entry name" value="CBM_2"/>
    <property type="match status" value="1"/>
</dbReference>
<dbReference type="InterPro" id="IPR013783">
    <property type="entry name" value="Ig-like_fold"/>
</dbReference>
<dbReference type="InterPro" id="IPR012341">
    <property type="entry name" value="6hp_glycosidase-like_sf"/>
</dbReference>
<keyword evidence="4" id="KW-0732">Signal</keyword>
<proteinExistence type="inferred from homology"/>
<evidence type="ECO:0000256" key="7">
    <source>
        <dbReference type="ARBA" id="ARBA00023277"/>
    </source>
</evidence>
<protein>
    <recommendedName>
        <fullName evidence="3">glucan 1,4-alpha-glucosidase</fullName>
        <ecNumber evidence="3">3.2.1.3</ecNumber>
    </recommendedName>
    <alternativeName>
        <fullName evidence="11">1,4-alpha-D-glucan glucohydrolase</fullName>
    </alternativeName>
    <alternativeName>
        <fullName evidence="10">Glucan 1,4-alpha-glucosidase</fullName>
    </alternativeName>
</protein>
<evidence type="ECO:0000256" key="4">
    <source>
        <dbReference type="ARBA" id="ARBA00022729"/>
    </source>
</evidence>
<keyword evidence="7" id="KW-0119">Carbohydrate metabolism</keyword>
<dbReference type="InterPro" id="IPR002044">
    <property type="entry name" value="CBM20"/>
</dbReference>
<dbReference type="GO" id="GO:0000324">
    <property type="term" value="C:fungal-type vacuole"/>
    <property type="evidence" value="ECO:0007669"/>
    <property type="project" value="TreeGrafter"/>
</dbReference>
<dbReference type="Proteomes" id="UP000636479">
    <property type="component" value="Unassembled WGS sequence"/>
</dbReference>
<comment type="similarity">
    <text evidence="2">Belongs to the glycosyl hydrolase 15 family.</text>
</comment>
<evidence type="ECO:0000256" key="10">
    <source>
        <dbReference type="ARBA" id="ARBA00033442"/>
    </source>
</evidence>
<dbReference type="PANTHER" id="PTHR31616:SF12">
    <property type="entry name" value="GLUCOAMYLASE"/>
    <property type="match status" value="1"/>
</dbReference>
<dbReference type="PANTHER" id="PTHR31616">
    <property type="entry name" value="TREHALASE"/>
    <property type="match status" value="1"/>
</dbReference>
<dbReference type="Gene3D" id="1.50.10.10">
    <property type="match status" value="1"/>
</dbReference>
<comment type="catalytic activity">
    <reaction evidence="1">
        <text>Hydrolysis of terminal (1-&gt;4)-linked alpha-D-glucose residues successively from non-reducing ends of the chains with release of beta-D-glucose.</text>
        <dbReference type="EC" id="3.2.1.3"/>
    </reaction>
</comment>
<evidence type="ECO:0000256" key="9">
    <source>
        <dbReference type="ARBA" id="ARBA00023326"/>
    </source>
</evidence>
<evidence type="ECO:0000313" key="13">
    <source>
        <dbReference type="EMBL" id="KAF7298785.1"/>
    </source>
</evidence>
<comment type="caution">
    <text evidence="13">The sequence shown here is derived from an EMBL/GenBank/DDBJ whole genome shotgun (WGS) entry which is preliminary data.</text>
</comment>
<keyword evidence="14" id="KW-1185">Reference proteome</keyword>
<dbReference type="EMBL" id="JACAZF010000007">
    <property type="protein sequence ID" value="KAF7298785.1"/>
    <property type="molecule type" value="Genomic_DNA"/>
</dbReference>
<evidence type="ECO:0000256" key="6">
    <source>
        <dbReference type="ARBA" id="ARBA00023180"/>
    </source>
</evidence>
<dbReference type="GO" id="GO:0004339">
    <property type="term" value="F:glucan 1,4-alpha-glucosidase activity"/>
    <property type="evidence" value="ECO:0007669"/>
    <property type="project" value="UniProtKB-EC"/>
</dbReference>
<evidence type="ECO:0000256" key="1">
    <source>
        <dbReference type="ARBA" id="ARBA00001863"/>
    </source>
</evidence>
<dbReference type="SUPFAM" id="SSF49452">
    <property type="entry name" value="Starch-binding domain-like"/>
    <property type="match status" value="1"/>
</dbReference>
<dbReference type="GO" id="GO:0000272">
    <property type="term" value="P:polysaccharide catabolic process"/>
    <property type="evidence" value="ECO:0007669"/>
    <property type="project" value="UniProtKB-KW"/>
</dbReference>
<keyword evidence="5" id="KW-0378">Hydrolase</keyword>
<keyword evidence="6" id="KW-0325">Glycoprotein</keyword>
<sequence>MLLLGGPSRTTQEATSIHSDPSIRSIVVLHPTLLLRLVGTQKTSTWVETLPWYLTTAAVAEQLYDALIVWQAQGSLSITTTSLAFFQQFMPTANTGTFASTTTTYATLTSAVKSFADGFINVIARYTPSGGGLSEQYSKSNGSPVSASDLTWSYASVLSAFSARAGTRPASWGASGLTVPPSCQTSPGTQPAWVAVTFNVVATTFFGENIYITGNTDGLQNWETDTAALLSSVNYPTWSITINVPASTDIQYKYIRKVNGVFESWESDPNNEFMSPKSGTLVRNDQWR</sequence>
<evidence type="ECO:0000256" key="2">
    <source>
        <dbReference type="ARBA" id="ARBA00006188"/>
    </source>
</evidence>
<dbReference type="OrthoDB" id="6123450at2759"/>
<dbReference type="InterPro" id="IPR008928">
    <property type="entry name" value="6-hairpin_glycosidase_sf"/>
</dbReference>
<dbReference type="InterPro" id="IPR013784">
    <property type="entry name" value="Carb-bd-like_fold"/>
</dbReference>
<feature type="domain" description="CBM20" evidence="12">
    <location>
        <begin position="188"/>
        <end position="288"/>
    </location>
</feature>
<evidence type="ECO:0000313" key="14">
    <source>
        <dbReference type="Proteomes" id="UP000636479"/>
    </source>
</evidence>
<name>A0A8H6SHA8_9AGAR</name>
<evidence type="ECO:0000259" key="12">
    <source>
        <dbReference type="PROSITE" id="PS51166"/>
    </source>
</evidence>
<dbReference type="Pfam" id="PF00686">
    <property type="entry name" value="CBM_20"/>
    <property type="match status" value="1"/>
</dbReference>
<dbReference type="SUPFAM" id="SSF48208">
    <property type="entry name" value="Six-hairpin glycosidases"/>
    <property type="match status" value="1"/>
</dbReference>
<dbReference type="PROSITE" id="PS51166">
    <property type="entry name" value="CBM20"/>
    <property type="match status" value="1"/>
</dbReference>
<reference evidence="13" key="1">
    <citation type="submission" date="2020-05" db="EMBL/GenBank/DDBJ databases">
        <title>Mycena genomes resolve the evolution of fungal bioluminescence.</title>
        <authorList>
            <person name="Tsai I.J."/>
        </authorList>
    </citation>
    <scope>NUCLEOTIDE SEQUENCE</scope>
    <source>
        <strain evidence="13">171206Taipei</strain>
    </source>
</reference>
<dbReference type="InterPro" id="IPR000165">
    <property type="entry name" value="Glucoamylase"/>
</dbReference>
<dbReference type="Pfam" id="PF00723">
    <property type="entry name" value="Glyco_hydro_15"/>
    <property type="match status" value="1"/>
</dbReference>
<organism evidence="13 14">
    <name type="scientific">Mycena indigotica</name>
    <dbReference type="NCBI Taxonomy" id="2126181"/>
    <lineage>
        <taxon>Eukaryota</taxon>
        <taxon>Fungi</taxon>
        <taxon>Dikarya</taxon>
        <taxon>Basidiomycota</taxon>
        <taxon>Agaricomycotina</taxon>
        <taxon>Agaricomycetes</taxon>
        <taxon>Agaricomycetidae</taxon>
        <taxon>Agaricales</taxon>
        <taxon>Marasmiineae</taxon>
        <taxon>Mycenaceae</taxon>
        <taxon>Mycena</taxon>
    </lineage>
</organism>
<evidence type="ECO:0000256" key="5">
    <source>
        <dbReference type="ARBA" id="ARBA00022801"/>
    </source>
</evidence>
<dbReference type="AlphaFoldDB" id="A0A8H6SHA8"/>
<dbReference type="Gene3D" id="2.60.40.10">
    <property type="entry name" value="Immunoglobulins"/>
    <property type="match status" value="1"/>
</dbReference>
<keyword evidence="8" id="KW-0326">Glycosidase</keyword>
<accession>A0A8H6SHA8</accession>
<dbReference type="PRINTS" id="PR00736">
    <property type="entry name" value="GLHYDRLASE15"/>
</dbReference>
<dbReference type="EC" id="3.2.1.3" evidence="3"/>
<evidence type="ECO:0000256" key="11">
    <source>
        <dbReference type="ARBA" id="ARBA00033473"/>
    </source>
</evidence>